<evidence type="ECO:0000313" key="1">
    <source>
        <dbReference type="EMBL" id="PTX08493.1"/>
    </source>
</evidence>
<dbReference type="AlphaFoldDB" id="A0A2T5XY81"/>
<organism evidence="1 2">
    <name type="scientific">Capnocytophaga leadbetteri</name>
    <dbReference type="NCBI Taxonomy" id="327575"/>
    <lineage>
        <taxon>Bacteria</taxon>
        <taxon>Pseudomonadati</taxon>
        <taxon>Bacteroidota</taxon>
        <taxon>Flavobacteriia</taxon>
        <taxon>Flavobacteriales</taxon>
        <taxon>Flavobacteriaceae</taxon>
        <taxon>Capnocytophaga</taxon>
    </lineage>
</organism>
<reference evidence="1 2" key="1">
    <citation type="submission" date="2018-04" db="EMBL/GenBank/DDBJ databases">
        <title>Genomic Encyclopedia of Archaeal and Bacterial Type Strains, Phase II (KMG-II): from individual species to whole genera.</title>
        <authorList>
            <person name="Goeker M."/>
        </authorList>
    </citation>
    <scope>NUCLEOTIDE SEQUENCE [LARGE SCALE GENOMIC DNA]</scope>
    <source>
        <strain evidence="1 2">DSM 22902</strain>
    </source>
</reference>
<protein>
    <submittedName>
        <fullName evidence="1">Uncharacterized protein</fullName>
    </submittedName>
</protein>
<dbReference type="InterPro" id="IPR053865">
    <property type="entry name" value="DUF6934"/>
</dbReference>
<dbReference type="Proteomes" id="UP000243985">
    <property type="component" value="Unassembled WGS sequence"/>
</dbReference>
<gene>
    <name evidence="1" type="ORF">C8P65_101158</name>
</gene>
<dbReference type="GeneID" id="84579566"/>
<sequence>MNLPKYDVLPDETKHIYEFVSEGKKGCIYKMVKFQETNLINVYNLGFGDENPITGEIDDKIVSDNGDMEKVLATVISIIYVFTEEFPDKWVYITGSSPTRTRLYRIIIMKYLSIVESDFTLRCWQNGEWKDFYPNINCQGFVLKRKNNK</sequence>
<dbReference type="Pfam" id="PF22028">
    <property type="entry name" value="DUF6934"/>
    <property type="match status" value="1"/>
</dbReference>
<dbReference type="EMBL" id="QBKG01000001">
    <property type="protein sequence ID" value="PTX08493.1"/>
    <property type="molecule type" value="Genomic_DNA"/>
</dbReference>
<evidence type="ECO:0000313" key="2">
    <source>
        <dbReference type="Proteomes" id="UP000243985"/>
    </source>
</evidence>
<comment type="caution">
    <text evidence="1">The sequence shown here is derived from an EMBL/GenBank/DDBJ whole genome shotgun (WGS) entry which is preliminary data.</text>
</comment>
<accession>A0A2T5XY81</accession>
<dbReference type="RefSeq" id="WP_107780519.1">
    <property type="nucleotide sequence ID" value="NZ_QBKG01000001.1"/>
</dbReference>
<proteinExistence type="predicted"/>
<name>A0A2T5XY81_9FLAO</name>